<evidence type="ECO:0000259" key="1">
    <source>
        <dbReference type="Pfam" id="PF00668"/>
    </source>
</evidence>
<protein>
    <recommendedName>
        <fullName evidence="1">Condensation domain-containing protein</fullName>
    </recommendedName>
</protein>
<dbReference type="GO" id="GO:0031177">
    <property type="term" value="F:phosphopantetheine binding"/>
    <property type="evidence" value="ECO:0007669"/>
    <property type="project" value="TreeGrafter"/>
</dbReference>
<dbReference type="PANTHER" id="PTHR45527">
    <property type="entry name" value="NONRIBOSOMAL PEPTIDE SYNTHETASE"/>
    <property type="match status" value="1"/>
</dbReference>
<organism evidence="2 3">
    <name type="scientific">Nocardia cyriacigeorgica</name>
    <dbReference type="NCBI Taxonomy" id="135487"/>
    <lineage>
        <taxon>Bacteria</taxon>
        <taxon>Bacillati</taxon>
        <taxon>Actinomycetota</taxon>
        <taxon>Actinomycetes</taxon>
        <taxon>Mycobacteriales</taxon>
        <taxon>Nocardiaceae</taxon>
        <taxon>Nocardia</taxon>
    </lineage>
</organism>
<dbReference type="Gene3D" id="3.30.559.30">
    <property type="entry name" value="Nonribosomal peptide synthetase, condensation domain"/>
    <property type="match status" value="1"/>
</dbReference>
<dbReference type="SUPFAM" id="SSF52777">
    <property type="entry name" value="CoA-dependent acyltransferases"/>
    <property type="match status" value="1"/>
</dbReference>
<dbReference type="Pfam" id="PF00668">
    <property type="entry name" value="Condensation"/>
    <property type="match status" value="1"/>
</dbReference>
<dbReference type="EMBL" id="JAAGUZ010000195">
    <property type="protein sequence ID" value="NEW48351.1"/>
    <property type="molecule type" value="Genomic_DNA"/>
</dbReference>
<dbReference type="GO" id="GO:0043041">
    <property type="term" value="P:amino acid activation for nonribosomal peptide biosynthetic process"/>
    <property type="evidence" value="ECO:0007669"/>
    <property type="project" value="TreeGrafter"/>
</dbReference>
<dbReference type="PANTHER" id="PTHR45527:SF1">
    <property type="entry name" value="FATTY ACID SYNTHASE"/>
    <property type="match status" value="1"/>
</dbReference>
<sequence>LDFSIDATLHARLTELGRDGGATLFMVTHAAFAVLLARLSGTTDIAVGTPVAGRGEAALDEVVGMFVNTLVLRAQVEPGAGFTDLLDRVRATDVAAFAHAD</sequence>
<dbReference type="RefSeq" id="WP_163830436.1">
    <property type="nucleotide sequence ID" value="NZ_JAAGUZ010000195.1"/>
</dbReference>
<dbReference type="GO" id="GO:0044550">
    <property type="term" value="P:secondary metabolite biosynthetic process"/>
    <property type="evidence" value="ECO:0007669"/>
    <property type="project" value="TreeGrafter"/>
</dbReference>
<name>A0A6P1DFA6_9NOCA</name>
<dbReference type="AlphaFoldDB" id="A0A6P1DFA6"/>
<feature type="non-terminal residue" evidence="2">
    <location>
        <position position="1"/>
    </location>
</feature>
<dbReference type="InterPro" id="IPR001242">
    <property type="entry name" value="Condensation_dom"/>
</dbReference>
<evidence type="ECO:0000313" key="3">
    <source>
        <dbReference type="Proteomes" id="UP000468928"/>
    </source>
</evidence>
<feature type="non-terminal residue" evidence="2">
    <location>
        <position position="101"/>
    </location>
</feature>
<feature type="domain" description="Condensation" evidence="1">
    <location>
        <begin position="3"/>
        <end position="100"/>
    </location>
</feature>
<proteinExistence type="predicted"/>
<evidence type="ECO:0000313" key="2">
    <source>
        <dbReference type="EMBL" id="NEW48351.1"/>
    </source>
</evidence>
<reference evidence="2 3" key="1">
    <citation type="submission" date="2020-01" db="EMBL/GenBank/DDBJ databases">
        <title>Genetics and antimicrobial susceptibilities of Nocardia species isolated from the soil; a comparison with species isolated from humans.</title>
        <authorList>
            <person name="Carrasco G."/>
            <person name="Monzon S."/>
            <person name="Sansegundo M."/>
            <person name="Garcia E."/>
            <person name="Garrido N."/>
            <person name="Medina M.J."/>
            <person name="Villalon P."/>
            <person name="Ramirez-Arocha A.C."/>
            <person name="Jimenez P."/>
            <person name="Cuesta I."/>
            <person name="Valdezate S."/>
        </authorList>
    </citation>
    <scope>NUCLEOTIDE SEQUENCE [LARGE SCALE GENOMIC DNA]</scope>
    <source>
        <strain evidence="2 3">CNM20110639</strain>
    </source>
</reference>
<comment type="caution">
    <text evidence="2">The sequence shown here is derived from an EMBL/GenBank/DDBJ whole genome shotgun (WGS) entry which is preliminary data.</text>
</comment>
<accession>A0A6P1DFA6</accession>
<gene>
    <name evidence="2" type="ORF">GV789_28645</name>
</gene>
<dbReference type="GO" id="GO:0003824">
    <property type="term" value="F:catalytic activity"/>
    <property type="evidence" value="ECO:0007669"/>
    <property type="project" value="InterPro"/>
</dbReference>
<dbReference type="GO" id="GO:0005829">
    <property type="term" value="C:cytosol"/>
    <property type="evidence" value="ECO:0007669"/>
    <property type="project" value="TreeGrafter"/>
</dbReference>
<dbReference type="Proteomes" id="UP000468928">
    <property type="component" value="Unassembled WGS sequence"/>
</dbReference>